<dbReference type="eggNOG" id="COG0318">
    <property type="taxonomic scope" value="Bacteria"/>
</dbReference>
<dbReference type="Gene3D" id="3.40.50.12780">
    <property type="entry name" value="N-terminal domain of ligase-like"/>
    <property type="match status" value="1"/>
</dbReference>
<dbReference type="RefSeq" id="WP_015606562.1">
    <property type="nucleotide sequence ID" value="NC_021177.1"/>
</dbReference>
<evidence type="ECO:0000313" key="3">
    <source>
        <dbReference type="Proteomes" id="UP000013304"/>
    </source>
</evidence>
<reference evidence="2 3" key="1">
    <citation type="submission" date="2013-04" db="EMBL/GenBank/DDBJ databases">
        <title>Complete genome sequence of Streptomyces fulvissimus.</title>
        <authorList>
            <person name="Myronovskyi M."/>
            <person name="Tokovenko B."/>
            <person name="Manderscheid N."/>
            <person name="Petzke L."/>
            <person name="Luzhetskyy A."/>
        </authorList>
    </citation>
    <scope>NUCLEOTIDE SEQUENCE [LARGE SCALE GENOMIC DNA]</scope>
    <source>
        <strain evidence="2 3">DSM 40593</strain>
    </source>
</reference>
<dbReference type="Proteomes" id="UP000013304">
    <property type="component" value="Chromosome"/>
</dbReference>
<dbReference type="InterPro" id="IPR042099">
    <property type="entry name" value="ANL_N_sf"/>
</dbReference>
<sequence>MEHDGCPAQPGAHREFPHRDAVGFPELDEVFRQPRRFLAAERFPRAEGLFPELRTGDYGRLDEDGYLYFTGRRDDLYKERGFRVSATEVEAAARRVEGVTDAAVLTPGPRTGGRAVLTAVTGLDPSDVLDGMRGFIEEYKIPRRCVPVAALPTNSNGKVDRRALADLADVSVSTNRKE</sequence>
<dbReference type="PANTHER" id="PTHR43767:SF10">
    <property type="entry name" value="SURFACTIN SYNTHASE SUBUNIT 1"/>
    <property type="match status" value="1"/>
</dbReference>
<dbReference type="KEGG" id="sfi:SFUL_192"/>
<organism evidence="2 3">
    <name type="scientific">Streptomyces microflavus DSM 40593</name>
    <dbReference type="NCBI Taxonomy" id="1303692"/>
    <lineage>
        <taxon>Bacteria</taxon>
        <taxon>Bacillati</taxon>
        <taxon>Actinomycetota</taxon>
        <taxon>Actinomycetes</taxon>
        <taxon>Kitasatosporales</taxon>
        <taxon>Streptomycetaceae</taxon>
        <taxon>Streptomyces</taxon>
    </lineage>
</organism>
<dbReference type="PATRIC" id="fig|1303692.3.peg.193"/>
<evidence type="ECO:0000313" key="2">
    <source>
        <dbReference type="EMBL" id="AGK75176.1"/>
    </source>
</evidence>
<dbReference type="GO" id="GO:0016877">
    <property type="term" value="F:ligase activity, forming carbon-sulfur bonds"/>
    <property type="evidence" value="ECO:0007669"/>
    <property type="project" value="UniProtKB-ARBA"/>
</dbReference>
<dbReference type="Pfam" id="PF13193">
    <property type="entry name" value="AMP-binding_C"/>
    <property type="match status" value="1"/>
</dbReference>
<dbReference type="SUPFAM" id="SSF56801">
    <property type="entry name" value="Acetyl-CoA synthetase-like"/>
    <property type="match status" value="1"/>
</dbReference>
<dbReference type="HOGENOM" id="CLU_1509759_0_0_11"/>
<dbReference type="InterPro" id="IPR025110">
    <property type="entry name" value="AMP-bd_C"/>
</dbReference>
<protein>
    <submittedName>
        <fullName evidence="2">AMP-dependent synthetase and ligase</fullName>
    </submittedName>
</protein>
<gene>
    <name evidence="2" type="ORF">SFUL_192</name>
</gene>
<proteinExistence type="predicted"/>
<name>N0CGB5_STRMI</name>
<dbReference type="PANTHER" id="PTHR43767">
    <property type="entry name" value="LONG-CHAIN-FATTY-ACID--COA LIGASE"/>
    <property type="match status" value="1"/>
</dbReference>
<accession>N0CGB5</accession>
<dbReference type="Gene3D" id="3.30.300.30">
    <property type="match status" value="1"/>
</dbReference>
<dbReference type="InterPro" id="IPR050237">
    <property type="entry name" value="ATP-dep_AMP-bd_enzyme"/>
</dbReference>
<feature type="domain" description="AMP-binding enzyme C-terminal" evidence="1">
    <location>
        <begin position="88"/>
        <end position="158"/>
    </location>
</feature>
<dbReference type="EMBL" id="CP005080">
    <property type="protein sequence ID" value="AGK75176.1"/>
    <property type="molecule type" value="Genomic_DNA"/>
</dbReference>
<evidence type="ECO:0000259" key="1">
    <source>
        <dbReference type="Pfam" id="PF13193"/>
    </source>
</evidence>
<dbReference type="InterPro" id="IPR045851">
    <property type="entry name" value="AMP-bd_C_sf"/>
</dbReference>
<dbReference type="AlphaFoldDB" id="N0CGB5"/>
<keyword evidence="2" id="KW-0436">Ligase</keyword>